<dbReference type="InterPro" id="IPR050705">
    <property type="entry name" value="Cytochrome_P450_3A"/>
</dbReference>
<evidence type="ECO:0000313" key="13">
    <source>
        <dbReference type="Proteomes" id="UP000499080"/>
    </source>
</evidence>
<gene>
    <name evidence="11" type="primary">cyp3a27_0</name>
    <name evidence="12" type="synonym">cyp3a27_1</name>
    <name evidence="12" type="ORF">AVEN_176962_1</name>
    <name evidence="11" type="ORF">AVEN_77180_1</name>
</gene>
<dbReference type="PANTHER" id="PTHR24302:SF15">
    <property type="entry name" value="FATTY-ACID PEROXYGENASE"/>
    <property type="match status" value="1"/>
</dbReference>
<evidence type="ECO:0000313" key="12">
    <source>
        <dbReference type="EMBL" id="GBO39909.1"/>
    </source>
</evidence>
<dbReference type="GO" id="GO:0008395">
    <property type="term" value="F:steroid hydroxylase activity"/>
    <property type="evidence" value="ECO:0007669"/>
    <property type="project" value="TreeGrafter"/>
</dbReference>
<evidence type="ECO:0000256" key="10">
    <source>
        <dbReference type="RuleBase" id="RU000461"/>
    </source>
</evidence>
<dbReference type="InterPro" id="IPR001128">
    <property type="entry name" value="Cyt_P450"/>
</dbReference>
<dbReference type="Proteomes" id="UP000499080">
    <property type="component" value="Unassembled WGS sequence"/>
</dbReference>
<name>A0A4Y2WSZ8_ARAVE</name>
<comment type="function">
    <text evidence="1">May be involved in the metabolism of insect hormones and in the breakdown of synthetic insecticides.</text>
</comment>
<keyword evidence="6 9" id="KW-0408">Iron</keyword>
<reference evidence="11 13" key="1">
    <citation type="journal article" date="2019" name="Sci. Rep.">
        <title>Orb-weaving spider Araneus ventricosus genome elucidates the spidroin gene catalogue.</title>
        <authorList>
            <person name="Kono N."/>
            <person name="Nakamura H."/>
            <person name="Ohtoshi R."/>
            <person name="Moran D.A.P."/>
            <person name="Shinohara A."/>
            <person name="Yoshida Y."/>
            <person name="Fujiwara M."/>
            <person name="Mori M."/>
            <person name="Tomita M."/>
            <person name="Arakawa K."/>
        </authorList>
    </citation>
    <scope>NUCLEOTIDE SEQUENCE [LARGE SCALE GENOMIC DNA]</scope>
</reference>
<evidence type="ECO:0000256" key="1">
    <source>
        <dbReference type="ARBA" id="ARBA00003690"/>
    </source>
</evidence>
<comment type="cofactor">
    <cofactor evidence="9">
        <name>heme</name>
        <dbReference type="ChEBI" id="CHEBI:30413"/>
    </cofactor>
</comment>
<evidence type="ECO:0000256" key="6">
    <source>
        <dbReference type="ARBA" id="ARBA00023004"/>
    </source>
</evidence>
<keyword evidence="4 9" id="KW-0479">Metal-binding</keyword>
<evidence type="ECO:0000256" key="3">
    <source>
        <dbReference type="ARBA" id="ARBA00022617"/>
    </source>
</evidence>
<dbReference type="EMBL" id="BGPR01065058">
    <property type="protein sequence ID" value="GBO39909.1"/>
    <property type="molecule type" value="Genomic_DNA"/>
</dbReference>
<dbReference type="PANTHER" id="PTHR24302">
    <property type="entry name" value="CYTOCHROME P450 FAMILY 3"/>
    <property type="match status" value="1"/>
</dbReference>
<dbReference type="InterPro" id="IPR017972">
    <property type="entry name" value="Cyt_P450_CS"/>
</dbReference>
<dbReference type="GO" id="GO:0005506">
    <property type="term" value="F:iron ion binding"/>
    <property type="evidence" value="ECO:0007669"/>
    <property type="project" value="InterPro"/>
</dbReference>
<accession>A0A4Y2WSZ8</accession>
<evidence type="ECO:0000256" key="7">
    <source>
        <dbReference type="ARBA" id="ARBA00023033"/>
    </source>
</evidence>
<protein>
    <submittedName>
        <fullName evidence="11">Cytochrome P450 3A27</fullName>
    </submittedName>
</protein>
<dbReference type="AlphaFoldDB" id="A0A4Y2WSZ8"/>
<dbReference type="Pfam" id="PF00067">
    <property type="entry name" value="p450"/>
    <property type="match status" value="1"/>
</dbReference>
<dbReference type="PRINTS" id="PR00465">
    <property type="entry name" value="EP450IV"/>
</dbReference>
<evidence type="ECO:0000313" key="11">
    <source>
        <dbReference type="EMBL" id="GBO39906.1"/>
    </source>
</evidence>
<proteinExistence type="inferred from homology"/>
<evidence type="ECO:0000256" key="2">
    <source>
        <dbReference type="ARBA" id="ARBA00010617"/>
    </source>
</evidence>
<comment type="function">
    <text evidence="8">Cytochromes P450 are a group of heme-thiolate monooxygenases. They oxidize a variety of structurally unrelated compounds, including steroids, fatty acids, and xenobiotics.</text>
</comment>
<evidence type="ECO:0000256" key="8">
    <source>
        <dbReference type="ARBA" id="ARBA00043906"/>
    </source>
</evidence>
<dbReference type="Gene3D" id="1.10.630.10">
    <property type="entry name" value="Cytochrome P450"/>
    <property type="match status" value="1"/>
</dbReference>
<dbReference type="GO" id="GO:0016705">
    <property type="term" value="F:oxidoreductase activity, acting on paired donors, with incorporation or reduction of molecular oxygen"/>
    <property type="evidence" value="ECO:0007669"/>
    <property type="project" value="InterPro"/>
</dbReference>
<keyword evidence="5 10" id="KW-0560">Oxidoreductase</keyword>
<sequence>MNFPSRAFPLTERLAVSEYKLGETGITIPKGMIISIPVYAMHKDSKFFPDPEKFAPDRFNQKEKSKREQYAYLPFGAGPRNCIGMRFALVEIKVCLAYILANYKISKCSQTKVPLEFLIGQGTLQPKEIYVSLESRRDNPIVK</sequence>
<dbReference type="GO" id="GO:0005789">
    <property type="term" value="C:endoplasmic reticulum membrane"/>
    <property type="evidence" value="ECO:0007669"/>
    <property type="project" value="UniProtKB-SubCell"/>
</dbReference>
<feature type="binding site" description="axial binding residue" evidence="9">
    <location>
        <position position="82"/>
    </location>
    <ligand>
        <name>heme</name>
        <dbReference type="ChEBI" id="CHEBI:30413"/>
    </ligand>
    <ligandPart>
        <name>Fe</name>
        <dbReference type="ChEBI" id="CHEBI:18248"/>
    </ligandPart>
</feature>
<keyword evidence="3 9" id="KW-0349">Heme</keyword>
<organism evidence="11 13">
    <name type="scientific">Araneus ventricosus</name>
    <name type="common">Orbweaver spider</name>
    <name type="synonym">Epeira ventricosa</name>
    <dbReference type="NCBI Taxonomy" id="182803"/>
    <lineage>
        <taxon>Eukaryota</taxon>
        <taxon>Metazoa</taxon>
        <taxon>Ecdysozoa</taxon>
        <taxon>Arthropoda</taxon>
        <taxon>Chelicerata</taxon>
        <taxon>Arachnida</taxon>
        <taxon>Araneae</taxon>
        <taxon>Araneomorphae</taxon>
        <taxon>Entelegynae</taxon>
        <taxon>Araneoidea</taxon>
        <taxon>Araneidae</taxon>
        <taxon>Araneus</taxon>
    </lineage>
</organism>
<evidence type="ECO:0000256" key="5">
    <source>
        <dbReference type="ARBA" id="ARBA00023002"/>
    </source>
</evidence>
<evidence type="ECO:0000256" key="4">
    <source>
        <dbReference type="ARBA" id="ARBA00022723"/>
    </source>
</evidence>
<comment type="caution">
    <text evidence="11">The sequence shown here is derived from an EMBL/GenBank/DDBJ whole genome shotgun (WGS) entry which is preliminary data.</text>
</comment>
<keyword evidence="7 10" id="KW-0503">Monooxygenase</keyword>
<dbReference type="InterPro" id="IPR036396">
    <property type="entry name" value="Cyt_P450_sf"/>
</dbReference>
<dbReference type="GO" id="GO:0020037">
    <property type="term" value="F:heme binding"/>
    <property type="evidence" value="ECO:0007669"/>
    <property type="project" value="InterPro"/>
</dbReference>
<dbReference type="InterPro" id="IPR002403">
    <property type="entry name" value="Cyt_P450_E_grp-IV"/>
</dbReference>
<comment type="similarity">
    <text evidence="2 10">Belongs to the cytochrome P450 family.</text>
</comment>
<dbReference type="PROSITE" id="PS00086">
    <property type="entry name" value="CYTOCHROME_P450"/>
    <property type="match status" value="1"/>
</dbReference>
<keyword evidence="13" id="KW-1185">Reference proteome</keyword>
<dbReference type="SUPFAM" id="SSF48264">
    <property type="entry name" value="Cytochrome P450"/>
    <property type="match status" value="1"/>
</dbReference>
<dbReference type="OrthoDB" id="6428438at2759"/>
<evidence type="ECO:0000256" key="9">
    <source>
        <dbReference type="PIRSR" id="PIRSR602403-1"/>
    </source>
</evidence>
<dbReference type="EMBL" id="BGPR01065054">
    <property type="protein sequence ID" value="GBO39906.1"/>
    <property type="molecule type" value="Genomic_DNA"/>
</dbReference>